<evidence type="ECO:0007829" key="8">
    <source>
        <dbReference type="PeptideAtlas" id="Q93230"/>
    </source>
</evidence>
<dbReference type="Pfam" id="PF05764">
    <property type="entry name" value="YL1"/>
    <property type="match status" value="2"/>
</dbReference>
<evidence type="ECO:0000256" key="2">
    <source>
        <dbReference type="ARBA" id="ARBA00020000"/>
    </source>
</evidence>
<dbReference type="SMR" id="Q93230"/>
<dbReference type="InParanoid" id="Q93230"/>
<dbReference type="GeneID" id="172769"/>
<dbReference type="Proteomes" id="UP000001940">
    <property type="component" value="Chromosome I"/>
</dbReference>
<evidence type="ECO:0000256" key="1">
    <source>
        <dbReference type="ARBA" id="ARBA00006832"/>
    </source>
</evidence>
<feature type="compositionally biased region" description="Acidic residues" evidence="3">
    <location>
        <begin position="58"/>
        <end position="86"/>
    </location>
</feature>
<dbReference type="PANTHER" id="PTHR13275">
    <property type="entry name" value="YL-1 PROTEIN TRANSCRIPTION FACTOR-LIKE 1"/>
    <property type="match status" value="1"/>
</dbReference>
<feature type="compositionally biased region" description="Basic and acidic residues" evidence="3">
    <location>
        <begin position="36"/>
        <end position="52"/>
    </location>
</feature>
<dbReference type="OrthoDB" id="78296at2759"/>
<feature type="compositionally biased region" description="Basic and acidic residues" evidence="3">
    <location>
        <begin position="177"/>
        <end position="186"/>
    </location>
</feature>
<dbReference type="RefSeq" id="NP_492505.1">
    <property type="nucleotide sequence ID" value="NM_060104.6"/>
</dbReference>
<dbReference type="IntAct" id="Q93230">
    <property type="interactions" value="3"/>
</dbReference>
<evidence type="ECO:0000256" key="3">
    <source>
        <dbReference type="SAM" id="MobiDB-lite"/>
    </source>
</evidence>
<comment type="similarity">
    <text evidence="1">Belongs to the VPS72/YL1 family.</text>
</comment>
<dbReference type="PeptideAtlas" id="Q93230"/>
<dbReference type="STRING" id="6239.C17E4.6.1"/>
<dbReference type="EMBL" id="BX284601">
    <property type="protein sequence ID" value="CAB02747.2"/>
    <property type="molecule type" value="Genomic_DNA"/>
</dbReference>
<dbReference type="PIR" id="T19353">
    <property type="entry name" value="T19353"/>
</dbReference>
<gene>
    <name evidence="5 7" type="primary">vps-72</name>
    <name evidence="7" type="ORF">C17E4.6</name>
    <name evidence="5" type="ORF">CELE_C17E4.6</name>
</gene>
<dbReference type="PaxDb" id="6239-C17E4.6"/>
<dbReference type="AGR" id="WB:WBGene00007645"/>
<feature type="compositionally biased region" description="Acidic residues" evidence="3">
    <location>
        <begin position="143"/>
        <end position="160"/>
    </location>
</feature>
<evidence type="ECO:0000259" key="4">
    <source>
        <dbReference type="SMART" id="SM00993"/>
    </source>
</evidence>
<dbReference type="OMA" id="LKSMPNH"/>
<dbReference type="InterPro" id="IPR013272">
    <property type="entry name" value="Vps72/YL1_C"/>
</dbReference>
<reference evidence="5 6" key="1">
    <citation type="journal article" date="1998" name="Science">
        <title>Genome sequence of the nematode C. elegans: a platform for investigating biology.</title>
        <authorList>
            <consortium name="The C. elegans sequencing consortium"/>
            <person name="Sulson J.E."/>
            <person name="Waterston R."/>
        </authorList>
    </citation>
    <scope>NUCLEOTIDE SEQUENCE [LARGE SCALE GENOMIC DNA]</scope>
    <source>
        <strain evidence="5 6">Bristol N2</strain>
    </source>
</reference>
<dbReference type="PANTHER" id="PTHR13275:SF4">
    <property type="entry name" value="VACUOLAR PROTEIN SORTING-ASSOCIATED PROTEIN 72 HOMOLOG"/>
    <property type="match status" value="1"/>
</dbReference>
<feature type="region of interest" description="Disordered" evidence="3">
    <location>
        <begin position="1"/>
        <end position="97"/>
    </location>
</feature>
<dbReference type="Pfam" id="PF08265">
    <property type="entry name" value="YL1_C"/>
    <property type="match status" value="1"/>
</dbReference>
<dbReference type="CTD" id="172769"/>
<dbReference type="WormBase" id="C17E4.6">
    <property type="protein sequence ID" value="CE25780"/>
    <property type="gene ID" value="WBGene00007645"/>
    <property type="gene designation" value="vps-72"/>
</dbReference>
<accession>Q93230</accession>
<dbReference type="SMART" id="SM00993">
    <property type="entry name" value="YL1_C"/>
    <property type="match status" value="1"/>
</dbReference>
<feature type="compositionally biased region" description="Basic residues" evidence="3">
    <location>
        <begin position="1"/>
        <end position="12"/>
    </location>
</feature>
<dbReference type="AlphaFoldDB" id="Q93230"/>
<proteinExistence type="evidence at protein level"/>
<protein>
    <recommendedName>
        <fullName evidence="2">Vacuolar protein sorting-associated protein 72 homolog</fullName>
    </recommendedName>
</protein>
<feature type="domain" description="Vps72/YL1 C-terminal" evidence="4">
    <location>
        <begin position="290"/>
        <end position="319"/>
    </location>
</feature>
<dbReference type="GO" id="GO:0005634">
    <property type="term" value="C:nucleus"/>
    <property type="evidence" value="ECO:0000318"/>
    <property type="project" value="GO_Central"/>
</dbReference>
<feature type="region of interest" description="Disordered" evidence="3">
    <location>
        <begin position="125"/>
        <end position="186"/>
    </location>
</feature>
<dbReference type="eggNOG" id="KOG2897">
    <property type="taxonomic scope" value="Eukaryota"/>
</dbReference>
<dbReference type="PhylomeDB" id="Q93230"/>
<evidence type="ECO:0000313" key="7">
    <source>
        <dbReference type="WormBase" id="C17E4.6"/>
    </source>
</evidence>
<evidence type="ECO:0000313" key="6">
    <source>
        <dbReference type="Proteomes" id="UP000001940"/>
    </source>
</evidence>
<dbReference type="InterPro" id="IPR046757">
    <property type="entry name" value="YL1_N"/>
</dbReference>
<dbReference type="UCSC" id="C17E4.6">
    <property type="organism name" value="c. elegans"/>
</dbReference>
<dbReference type="KEGG" id="cel:CELE_C17E4.6"/>
<dbReference type="HOGENOM" id="CLU_062305_0_0_1"/>
<dbReference type="DIP" id="DIP-26930N"/>
<organism evidence="5 6">
    <name type="scientific">Caenorhabditis elegans</name>
    <dbReference type="NCBI Taxonomy" id="6239"/>
    <lineage>
        <taxon>Eukaryota</taxon>
        <taxon>Metazoa</taxon>
        <taxon>Ecdysozoa</taxon>
        <taxon>Nematoda</taxon>
        <taxon>Chromadorea</taxon>
        <taxon>Rhabditida</taxon>
        <taxon>Rhabditina</taxon>
        <taxon>Rhabditomorpha</taxon>
        <taxon>Rhabditoidea</taxon>
        <taxon>Rhabditidae</taxon>
        <taxon>Peloderinae</taxon>
        <taxon>Caenorhabditis</taxon>
    </lineage>
</organism>
<dbReference type="FunCoup" id="Q93230">
    <property type="interactions" value="3104"/>
</dbReference>
<feature type="compositionally biased region" description="Basic and acidic residues" evidence="3">
    <location>
        <begin position="131"/>
        <end position="142"/>
    </location>
</feature>
<dbReference type="Bgee" id="WBGene00007645">
    <property type="expression patterns" value="Expressed in embryo and 4 other cell types or tissues"/>
</dbReference>
<keyword evidence="8" id="KW-1267">Proteomics identification</keyword>
<dbReference type="PRO" id="PR:Q93230"/>
<keyword evidence="6" id="KW-1185">Reference proteome</keyword>
<feature type="compositionally biased region" description="Basic and acidic residues" evidence="3">
    <location>
        <begin position="13"/>
        <end position="28"/>
    </location>
</feature>
<name>Q93230_CAEEL</name>
<sequence length="391" mass="43714">MAPRRRSSRAVKNKKESREGSSNDEHSNESSTRSSKSRDGSHHNEEEGETSKASDPQINEESEDETSNASDEQEENDDTSSDEDAEPIVLNVTERARRATAGNKMAALLASADHEDEFYKTAYGGFEENNEVDKEFKSPVHSDDDEVDSDFDKPEEEDEPASGGEEDGRPRRKKRKFNEPKRGMTADDILAKNKKWAMARLAGNIVAANSVDDKTQAAMLKEAEKTEKMNIESLKKYEAFELERKRKREKNTVRVFPPGPREQIKMTESGTTITLSEIKTFKCERPRERNLCAVTGRPARYLDPVTRLPYSTAYAFKVIRDRYHKHLRSIRGNDEVTTYLKSLKALPSPQISPRVPLLTTGPITSGPLVASSAGLTVMATSTSSAPKTTTH</sequence>
<evidence type="ECO:0000313" key="5">
    <source>
        <dbReference type="EMBL" id="CAB02747.2"/>
    </source>
</evidence>